<name>A0ABD6QKE9_MYCFO</name>
<evidence type="ECO:0000313" key="1">
    <source>
        <dbReference type="EMBL" id="OMC40873.1"/>
    </source>
</evidence>
<comment type="caution">
    <text evidence="1">The sequence shown here is derived from an EMBL/GenBank/DDBJ whole genome shotgun (WGS) entry which is preliminary data.</text>
</comment>
<evidence type="ECO:0000313" key="2">
    <source>
        <dbReference type="Proteomes" id="UP000187001"/>
    </source>
</evidence>
<sequence length="141" mass="16693">MAFEDGYGSEFVYRQPRDEREVHLLLEAAWQDVFSAYACDGDDHWTLPLVREWWAERGRLLAWISTVEALWSEKDWDFLFPVLAYRTFITGGLETYLREYGFWLEHRRPRSRGEALPRISLAHTEFPPMVGGGHRRRPAFT</sequence>
<dbReference type="EMBL" id="MBER01000102">
    <property type="protein sequence ID" value="OMC40873.1"/>
    <property type="molecule type" value="Genomic_DNA"/>
</dbReference>
<protein>
    <submittedName>
        <fullName evidence="1">Uncharacterized protein</fullName>
    </submittedName>
</protein>
<dbReference type="AlphaFoldDB" id="A0ABD6QKE9"/>
<accession>A0ABD6QKE9</accession>
<reference evidence="1 2" key="1">
    <citation type="submission" date="2016-07" db="EMBL/GenBank/DDBJ databases">
        <authorList>
            <person name="Sutton G."/>
            <person name="Brinkac L."/>
            <person name="Sanka R."/>
            <person name="Adams M."/>
            <person name="Lau E."/>
            <person name="Kumar A."/>
            <person name="Macaden R."/>
        </authorList>
    </citation>
    <scope>NUCLEOTIDE SEQUENCE [LARGE SCALE GENOMIC DNA]</scope>
    <source>
        <strain evidence="1 2">GA-0871</strain>
    </source>
</reference>
<proteinExistence type="predicted"/>
<gene>
    <name evidence="1" type="ORF">A5742_32120</name>
</gene>
<organism evidence="1 2">
    <name type="scientific">Mycolicibacterium fortuitum</name>
    <name type="common">Mycobacterium fortuitum</name>
    <dbReference type="NCBI Taxonomy" id="1766"/>
    <lineage>
        <taxon>Bacteria</taxon>
        <taxon>Bacillati</taxon>
        <taxon>Actinomycetota</taxon>
        <taxon>Actinomycetes</taxon>
        <taxon>Mycobacteriales</taxon>
        <taxon>Mycobacteriaceae</taxon>
        <taxon>Mycolicibacterium</taxon>
    </lineage>
</organism>
<dbReference type="Proteomes" id="UP000187001">
    <property type="component" value="Unassembled WGS sequence"/>
</dbReference>